<dbReference type="InterPro" id="IPR050483">
    <property type="entry name" value="CoA-transferase_III_domain"/>
</dbReference>
<dbReference type="EMBL" id="JAQBIE010000030">
    <property type="protein sequence ID" value="MDB6179277.1"/>
    <property type="molecule type" value="Genomic_DNA"/>
</dbReference>
<dbReference type="InterPro" id="IPR023606">
    <property type="entry name" value="CoA-Trfase_III_dom_1_sf"/>
</dbReference>
<accession>A0ABT4ZJ11</accession>
<dbReference type="PANTHER" id="PTHR48207">
    <property type="entry name" value="SUCCINATE--HYDROXYMETHYLGLUTARATE COA-TRANSFERASE"/>
    <property type="match status" value="1"/>
</dbReference>
<evidence type="ECO:0000313" key="3">
    <source>
        <dbReference type="Proteomes" id="UP001165641"/>
    </source>
</evidence>
<sequence length="392" mass="41994">MTEHTIPTLDQDDLPLAGVRVLDFAQFLAGPVAAMRLADLGADVIKIERPQGGDACRALAIRDQKFAGDSLLFHTFNRGKRSYAANLKDAEDLKDVKALIRSADVLIHNFRPGIMERLGLGFDQIREINPTLVYASVTGYGNKGPWRDKPGQDLLVQSLSGMAWLSGNGDDDPVPVGFPLVDIATAGNLVQGILAQLFRRERTGRGGLVEVDLMSSAIDLQIEHLTSHLNGDGSLPERSATSNANVYGAAPYGIYQLDGGYLAIAMTPISALAKLLEISALDQFSQDEAFSKREEIKAILTEALAGHNLDDVLGVLEAADIWCAKVMNWTEFTGSDGFQALDPITQVSGPDGSTAIVTRCPIRLDGAVPRNGRGAPALGADNPQIRNELLPG</sequence>
<evidence type="ECO:0000313" key="2">
    <source>
        <dbReference type="EMBL" id="MDB6179277.1"/>
    </source>
</evidence>
<dbReference type="InterPro" id="IPR003673">
    <property type="entry name" value="CoA-Trfase_fam_III"/>
</dbReference>
<dbReference type="Gene3D" id="3.30.1540.10">
    <property type="entry name" value="formyl-coa transferase, domain 3"/>
    <property type="match status" value="1"/>
</dbReference>
<proteinExistence type="predicted"/>
<protein>
    <submittedName>
        <fullName evidence="2">CoA transferase</fullName>
    </submittedName>
</protein>
<dbReference type="Pfam" id="PF02515">
    <property type="entry name" value="CoA_transf_3"/>
    <property type="match status" value="1"/>
</dbReference>
<keyword evidence="1 2" id="KW-0808">Transferase</keyword>
<name>A0ABT4ZJ11_9RHOB</name>
<keyword evidence="3" id="KW-1185">Reference proteome</keyword>
<reference evidence="2" key="1">
    <citation type="submission" date="2022-12" db="EMBL/GenBank/DDBJ databases">
        <title>Paracoccus onchidii sp. nov., isolated from a marine invertebrate from the South China Sea.</title>
        <authorList>
            <person name="Xu S."/>
            <person name="Liu Z."/>
            <person name="Xu Y."/>
        </authorList>
    </citation>
    <scope>NUCLEOTIDE SEQUENCE</scope>
    <source>
        <strain evidence="2">Z330</strain>
    </source>
</reference>
<organism evidence="2 3">
    <name type="scientific">Paracoccus onchidii</name>
    <dbReference type="NCBI Taxonomy" id="3017813"/>
    <lineage>
        <taxon>Bacteria</taxon>
        <taxon>Pseudomonadati</taxon>
        <taxon>Pseudomonadota</taxon>
        <taxon>Alphaproteobacteria</taxon>
        <taxon>Rhodobacterales</taxon>
        <taxon>Paracoccaceae</taxon>
        <taxon>Paracoccus</taxon>
    </lineage>
</organism>
<dbReference type="SUPFAM" id="SSF89796">
    <property type="entry name" value="CoA-transferase family III (CaiB/BaiF)"/>
    <property type="match status" value="1"/>
</dbReference>
<evidence type="ECO:0000256" key="1">
    <source>
        <dbReference type="ARBA" id="ARBA00022679"/>
    </source>
</evidence>
<dbReference type="RefSeq" id="WP_271890379.1">
    <property type="nucleotide sequence ID" value="NZ_JAQBIE010000030.1"/>
</dbReference>
<dbReference type="Proteomes" id="UP001165641">
    <property type="component" value="Unassembled WGS sequence"/>
</dbReference>
<dbReference type="Gene3D" id="3.40.50.10540">
    <property type="entry name" value="Crotonobetainyl-coa:carnitine coa-transferase, domain 1"/>
    <property type="match status" value="1"/>
</dbReference>
<dbReference type="InterPro" id="IPR044855">
    <property type="entry name" value="CoA-Trfase_III_dom3_sf"/>
</dbReference>
<dbReference type="PANTHER" id="PTHR48207:SF4">
    <property type="entry name" value="BLL6097 PROTEIN"/>
    <property type="match status" value="1"/>
</dbReference>
<gene>
    <name evidence="2" type="ORF">PAF17_17435</name>
</gene>
<comment type="caution">
    <text evidence="2">The sequence shown here is derived from an EMBL/GenBank/DDBJ whole genome shotgun (WGS) entry which is preliminary data.</text>
</comment>
<dbReference type="GO" id="GO:0016740">
    <property type="term" value="F:transferase activity"/>
    <property type="evidence" value="ECO:0007669"/>
    <property type="project" value="UniProtKB-KW"/>
</dbReference>